<gene>
    <name evidence="3" type="ORF">HYPBUDRAFT_100909</name>
</gene>
<reference evidence="4" key="1">
    <citation type="submission" date="2016-05" db="EMBL/GenBank/DDBJ databases">
        <title>Comparative genomics of biotechnologically important yeasts.</title>
        <authorList>
            <consortium name="DOE Joint Genome Institute"/>
            <person name="Riley R."/>
            <person name="Haridas S."/>
            <person name="Wolfe K.H."/>
            <person name="Lopes M.R."/>
            <person name="Hittinger C.T."/>
            <person name="Goker M."/>
            <person name="Salamov A."/>
            <person name="Wisecaver J."/>
            <person name="Long T.M."/>
            <person name="Aerts A.L."/>
            <person name="Barry K."/>
            <person name="Choi C."/>
            <person name="Clum A."/>
            <person name="Coughlan A.Y."/>
            <person name="Deshpande S."/>
            <person name="Douglass A.P."/>
            <person name="Hanson S.J."/>
            <person name="Klenk H.-P."/>
            <person name="Labutti K."/>
            <person name="Lapidus A."/>
            <person name="Lindquist E."/>
            <person name="Lipzen A."/>
            <person name="Meier-Kolthoff J.P."/>
            <person name="Ohm R.A."/>
            <person name="Otillar R.P."/>
            <person name="Pangilinan J."/>
            <person name="Peng Y."/>
            <person name="Rokas A."/>
            <person name="Rosa C.A."/>
            <person name="Scheuner C."/>
            <person name="Sibirny A.A."/>
            <person name="Slot J.C."/>
            <person name="Stielow J.B."/>
            <person name="Sun H."/>
            <person name="Kurtzman C.P."/>
            <person name="Blackwell M."/>
            <person name="Grigoriev I.V."/>
            <person name="Jeffries T.W."/>
        </authorList>
    </citation>
    <scope>NUCLEOTIDE SEQUENCE [LARGE SCALE GENOMIC DNA]</scope>
    <source>
        <strain evidence="4">NRRL Y-1933</strain>
    </source>
</reference>
<dbReference type="PANTHER" id="PTHR38426:SF1">
    <property type="entry name" value="MAINTENANCE OF TELOMERE CAPPING PROTEIN 4"/>
    <property type="match status" value="1"/>
</dbReference>
<evidence type="ECO:0000256" key="2">
    <source>
        <dbReference type="SAM" id="Phobius"/>
    </source>
</evidence>
<feature type="compositionally biased region" description="Low complexity" evidence="1">
    <location>
        <begin position="89"/>
        <end position="102"/>
    </location>
</feature>
<proteinExistence type="predicted"/>
<dbReference type="PANTHER" id="PTHR38426">
    <property type="entry name" value="MAINTENANCE OF TELOMERE CAPPING PROTEIN 4"/>
    <property type="match status" value="1"/>
</dbReference>
<keyword evidence="2" id="KW-1133">Transmembrane helix</keyword>
<dbReference type="AlphaFoldDB" id="A0A1E4RQC4"/>
<feature type="compositionally biased region" description="Polar residues" evidence="1">
    <location>
        <begin position="424"/>
        <end position="438"/>
    </location>
</feature>
<keyword evidence="2" id="KW-0812">Transmembrane</keyword>
<dbReference type="RefSeq" id="XP_020078468.1">
    <property type="nucleotide sequence ID" value="XM_020218082.1"/>
</dbReference>
<dbReference type="GeneID" id="30992632"/>
<feature type="region of interest" description="Disordered" evidence="1">
    <location>
        <begin position="394"/>
        <end position="438"/>
    </location>
</feature>
<keyword evidence="2" id="KW-0472">Membrane</keyword>
<dbReference type="InterPro" id="IPR038769">
    <property type="entry name" value="MTC4"/>
</dbReference>
<feature type="transmembrane region" description="Helical" evidence="2">
    <location>
        <begin position="689"/>
        <end position="712"/>
    </location>
</feature>
<organism evidence="3 4">
    <name type="scientific">Hyphopichia burtonii NRRL Y-1933</name>
    <dbReference type="NCBI Taxonomy" id="984485"/>
    <lineage>
        <taxon>Eukaryota</taxon>
        <taxon>Fungi</taxon>
        <taxon>Dikarya</taxon>
        <taxon>Ascomycota</taxon>
        <taxon>Saccharomycotina</taxon>
        <taxon>Pichiomycetes</taxon>
        <taxon>Debaryomycetaceae</taxon>
        <taxon>Hyphopichia</taxon>
    </lineage>
</organism>
<protein>
    <recommendedName>
        <fullName evidence="5">Maintenance of telomere capping protein 4</fullName>
    </recommendedName>
</protein>
<sequence>MSDNTRKQPHSHYRKVLQSQKPKADGFEFDISLDEIKEENPDRLPPGNKELSQGIKEGDVQPSKDVPSNILVTPPGGEANHDNDIVPTSSDPISKSSNKSPNIETDEDQILLAKHLTSLFLDTRRVLRAEHNIVDPLEDTSYINNISKIERGRRDSSSNVVISRDTIIRAEKVKSSIGLKYMYIQRIYDWGKLHQEDSIHSGIEGVYNPLQVIRNRKIKAKHKESIRPLSIKTIPLACNVFSSKNSGEHKKNWHMLWAIELSEFVFDKSWRTEHWNELKKPNGELWFPSPASYSSSLKKNKPRRRDRLHDKLFKEDLPDDSDSLNSISQPGSQFDSEKGKKIKERRLSSIQSSSSDKSRIFQLSRSKSNNASKKKTLSDKVKKKLYGANISSSSWSSDEEVDASKQSNSDDSPIKIFKKFPTGPRSTPNLPLLKTSSNSENTNKHIFTIDSSANDSKAANGVPAIKVDSNDDSTETSLDINKITFKPVESKRIITGGDLDLSPTEQVEDEVKLKYNTLTDEFSNVKSAPVLRGLKERQLSIIDSRLNYIDKNLFLKLNFLINIHPQLLDRVDSKLDDILQNHVQNVFQSTVQINDDILPAYETLFNGFLNEIKSLIHVVNENYAVRIDNLLSNSDRSIGEINTSLSLELRKVNEKLDKLNVSLFSNIVTETFKDNDLTMNFSESGNYKVLYFCLENLIVILLRLVWVVVNIYKFFINILKLFWKIITFPFL</sequence>
<accession>A0A1E4RQC4</accession>
<feature type="region of interest" description="Disordered" evidence="1">
    <location>
        <begin position="312"/>
        <end position="378"/>
    </location>
</feature>
<evidence type="ECO:0000256" key="1">
    <source>
        <dbReference type="SAM" id="MobiDB-lite"/>
    </source>
</evidence>
<name>A0A1E4RQC4_9ASCO</name>
<dbReference type="STRING" id="984485.A0A1E4RQC4"/>
<evidence type="ECO:0000313" key="4">
    <source>
        <dbReference type="Proteomes" id="UP000095085"/>
    </source>
</evidence>
<feature type="compositionally biased region" description="Polar residues" evidence="1">
    <location>
        <begin position="323"/>
        <end position="334"/>
    </location>
</feature>
<evidence type="ECO:0000313" key="3">
    <source>
        <dbReference type="EMBL" id="ODV69401.1"/>
    </source>
</evidence>
<keyword evidence="4" id="KW-1185">Reference proteome</keyword>
<dbReference type="Proteomes" id="UP000095085">
    <property type="component" value="Unassembled WGS sequence"/>
</dbReference>
<dbReference type="EMBL" id="KV454538">
    <property type="protein sequence ID" value="ODV69401.1"/>
    <property type="molecule type" value="Genomic_DNA"/>
</dbReference>
<evidence type="ECO:0008006" key="5">
    <source>
        <dbReference type="Google" id="ProtNLM"/>
    </source>
</evidence>
<feature type="region of interest" description="Disordered" evidence="1">
    <location>
        <begin position="1"/>
        <end position="102"/>
    </location>
</feature>
<dbReference type="OrthoDB" id="4064064at2759"/>